<feature type="compositionally biased region" description="Polar residues" evidence="1">
    <location>
        <begin position="65"/>
        <end position="75"/>
    </location>
</feature>
<proteinExistence type="predicted"/>
<evidence type="ECO:0000313" key="3">
    <source>
        <dbReference type="Proteomes" id="UP000053477"/>
    </source>
</evidence>
<sequence>HCIVSLRLTTTISSHIHIFDYSSVESAIKLFSKTSVDDEFIEGIKYAYPLFANSGADSADGSGSTVNPLSPSSSAPIRDEDQSMDVDLPNAANNLPDSDVDIELPDANPPVDESVLRTPTQAKKAPGRVKFKEPTVNESDESDSHELTDSEDESDFEKDDNPRRPTMPNPSSLSSPSLKIIARVGSGDKGAVQLAGGMWLKKYEYESLRKRVENKMLMEQFDIPASVRAVAGAARLKGPPPPPNLQRARILPLPRSQPARLSKTQTGSYVIPGLNDLDTPRGTVDLDKAVEKLLTIEDNDPFLDNYNPDLLSSPILPPRRLDNVDQDKQQSAHQAAPTATLPAAVDVEHGFSLPLPAAAPQQTVLPSSPTLATPTGESPALEREILPQDLGETGAAVQGRAPTPSMTVDVEMSPTHPAESRDVSTPLNKTLSAVPHLESDADLAAPALPGTPHEDESALSPREKAKHKTKTFPLTEVSEDDGSAARATGSLPLTDISTSTIPSHSRNVNRSKVDLKSVDPLTVPAGIEKLFVFLTAHLAGKDESELLLDWLALECEDEHIATTPRLLATNRPKAISAWLRSKTRSPDTPPPFVIDELSTELRSWWISLMPDWRIVGAGPEDITWPLSRRIPATETESWRKIKKAGPQGIGLVLYGLALWRTACLPGDSHHREHLSMIEDVAWVMNEMVKEHVPFMDRNRLPRLATAEIATAPAVPDPTLRTSSGRASIPTKRKLALEGEGAKRGRKPKN</sequence>
<dbReference type="EMBL" id="KQ086616">
    <property type="protein sequence ID" value="KLO04274.1"/>
    <property type="molecule type" value="Genomic_DNA"/>
</dbReference>
<dbReference type="OrthoDB" id="3250313at2759"/>
<dbReference type="Proteomes" id="UP000053477">
    <property type="component" value="Unassembled WGS sequence"/>
</dbReference>
<feature type="region of interest" description="Disordered" evidence="1">
    <location>
        <begin position="443"/>
        <end position="506"/>
    </location>
</feature>
<organism evidence="2 3">
    <name type="scientific">Schizopora paradoxa</name>
    <dbReference type="NCBI Taxonomy" id="27342"/>
    <lineage>
        <taxon>Eukaryota</taxon>
        <taxon>Fungi</taxon>
        <taxon>Dikarya</taxon>
        <taxon>Basidiomycota</taxon>
        <taxon>Agaricomycotina</taxon>
        <taxon>Agaricomycetes</taxon>
        <taxon>Hymenochaetales</taxon>
        <taxon>Schizoporaceae</taxon>
        <taxon>Schizopora</taxon>
    </lineage>
</organism>
<feature type="non-terminal residue" evidence="2">
    <location>
        <position position="1"/>
    </location>
</feature>
<dbReference type="InParanoid" id="A0A0H2QY19"/>
<feature type="compositionally biased region" description="Acidic residues" evidence="1">
    <location>
        <begin position="149"/>
        <end position="158"/>
    </location>
</feature>
<keyword evidence="3" id="KW-1185">Reference proteome</keyword>
<dbReference type="AlphaFoldDB" id="A0A0H2QY19"/>
<evidence type="ECO:0000313" key="2">
    <source>
        <dbReference type="EMBL" id="KLO04274.1"/>
    </source>
</evidence>
<feature type="region of interest" description="Disordered" evidence="1">
    <location>
        <begin position="395"/>
        <end position="426"/>
    </location>
</feature>
<evidence type="ECO:0000256" key="1">
    <source>
        <dbReference type="SAM" id="MobiDB-lite"/>
    </source>
</evidence>
<feature type="region of interest" description="Disordered" evidence="1">
    <location>
        <begin position="310"/>
        <end position="338"/>
    </location>
</feature>
<feature type="region of interest" description="Disordered" evidence="1">
    <location>
        <begin position="57"/>
        <end position="177"/>
    </location>
</feature>
<feature type="region of interest" description="Disordered" evidence="1">
    <location>
        <begin position="713"/>
        <end position="749"/>
    </location>
</feature>
<accession>A0A0H2QY19</accession>
<feature type="compositionally biased region" description="Basic and acidic residues" evidence="1">
    <location>
        <begin position="319"/>
        <end position="330"/>
    </location>
</feature>
<reference evidence="2 3" key="1">
    <citation type="submission" date="2015-04" db="EMBL/GenBank/DDBJ databases">
        <title>Complete genome sequence of Schizopora paradoxa KUC8140, a cosmopolitan wood degrader in East Asia.</title>
        <authorList>
            <consortium name="DOE Joint Genome Institute"/>
            <person name="Min B."/>
            <person name="Park H."/>
            <person name="Jang Y."/>
            <person name="Kim J.-J."/>
            <person name="Kim K.H."/>
            <person name="Pangilinan J."/>
            <person name="Lipzen A."/>
            <person name="Riley R."/>
            <person name="Grigoriev I.V."/>
            <person name="Spatafora J.W."/>
            <person name="Choi I.-G."/>
        </authorList>
    </citation>
    <scope>NUCLEOTIDE SEQUENCE [LARGE SCALE GENOMIC DNA]</scope>
    <source>
        <strain evidence="2 3">KUC8140</strain>
    </source>
</reference>
<protein>
    <submittedName>
        <fullName evidence="2">Uncharacterized protein</fullName>
    </submittedName>
</protein>
<name>A0A0H2QY19_9AGAM</name>
<feature type="compositionally biased region" description="Polar residues" evidence="1">
    <location>
        <begin position="495"/>
        <end position="506"/>
    </location>
</feature>
<gene>
    <name evidence="2" type="ORF">SCHPADRAFT_947829</name>
</gene>